<evidence type="ECO:0000256" key="4">
    <source>
        <dbReference type="ARBA" id="ARBA00022630"/>
    </source>
</evidence>
<dbReference type="Gene3D" id="3.50.50.60">
    <property type="entry name" value="FAD/NAD(P)-binding domain"/>
    <property type="match status" value="1"/>
</dbReference>
<dbReference type="SMART" id="SM00900">
    <property type="entry name" value="FMN_bind"/>
    <property type="match status" value="1"/>
</dbReference>
<sequence length="589" mass="61520">MKKRLFAILMVGLIMLLVVGCNQEKPATEGAAAAGKFTPGTYEGVSKGHGGEIKATVTVSADKIESIEITADGETGSIGDGAVAQLTADIINTQSLAVDAVSGASESSAGIIEAVSLALEKAGANIADLKDPANRLIVEQTKQEDLNVDIVIVGSGGAGLSAAIEAKEAGKSVVILEQMPIIGGNTNRATGGLNAAETTIQEENGIKDSKQTFYEDTLKGGHDINDPELLRTLVDHAPDAIYWLNDMGAGISRVSLSGGATNPRIHTPADGSAIGPVVVNVLSQKLKELEVDILLNSKAVKLIEQDGAVVGVEAIDKNENPFKVNAKAVILATGGFGANSEMVVQYRPELEGFSTTNHAGATGSGIVMAQEVGADLMQIEQIQIHPTTDPESGYMFTEGLRGDGAILVNKEGKRFTNELLTRDVVSQNILKQTDKMAYLITNQEMVDENASLAKYIKEGYATKGDDLSLLASELGIDAAALEATLKTYTQYVKDGKDTEFERAHLTQSLEAGPYYAIPVTPGIHHTMGGVKIDTKTHVLKPDGHAIAGLYAAGEITGGVHGGNRIGGNAVADIIVFGRIAGQTAAAELK</sequence>
<dbReference type="Pfam" id="PF04205">
    <property type="entry name" value="FMN_bind"/>
    <property type="match status" value="1"/>
</dbReference>
<organism evidence="10 11">
    <name type="scientific">Paenibacillus antibioticophila</name>
    <dbReference type="NCBI Taxonomy" id="1274374"/>
    <lineage>
        <taxon>Bacteria</taxon>
        <taxon>Bacillati</taxon>
        <taxon>Bacillota</taxon>
        <taxon>Bacilli</taxon>
        <taxon>Bacillales</taxon>
        <taxon>Paenibacillaceae</taxon>
        <taxon>Paenibacillus</taxon>
    </lineage>
</organism>
<dbReference type="EC" id="1.3.99.33" evidence="2 8"/>
<dbReference type="InterPro" id="IPR010960">
    <property type="entry name" value="Flavocytochrome_c"/>
</dbReference>
<comment type="similarity">
    <text evidence="1 8">Belongs to the FAD-dependent oxidoreductase 2 family. FRD/SDH subfamily.</text>
</comment>
<evidence type="ECO:0000256" key="6">
    <source>
        <dbReference type="ARBA" id="ARBA00023002"/>
    </source>
</evidence>
<dbReference type="AlphaFoldDB" id="A0A919XMI1"/>
<evidence type="ECO:0000313" key="10">
    <source>
        <dbReference type="EMBL" id="GIO35509.1"/>
    </source>
</evidence>
<reference evidence="10 11" key="1">
    <citation type="submission" date="2021-03" db="EMBL/GenBank/DDBJ databases">
        <title>Antimicrobial resistance genes in bacteria isolated from Japanese honey, and their potential for conferring macrolide and lincosamide resistance in the American foulbrood pathogen Paenibacillus larvae.</title>
        <authorList>
            <person name="Okamoto M."/>
            <person name="Kumagai M."/>
            <person name="Kanamori H."/>
            <person name="Takamatsu D."/>
        </authorList>
    </citation>
    <scope>NUCLEOTIDE SEQUENCE [LARGE SCALE GENOMIC DNA]</scope>
    <source>
        <strain evidence="10 11">J41TS12</strain>
    </source>
</reference>
<dbReference type="Gene3D" id="3.90.700.10">
    <property type="entry name" value="Succinate dehydrogenase/fumarate reductase flavoprotein, catalytic domain"/>
    <property type="match status" value="1"/>
</dbReference>
<keyword evidence="8" id="KW-0732">Signal</keyword>
<comment type="caution">
    <text evidence="10">The sequence shown here is derived from an EMBL/GenBank/DDBJ whole genome shotgun (WGS) entry which is preliminary data.</text>
</comment>
<feature type="domain" description="FMN-binding" evidence="9">
    <location>
        <begin position="48"/>
        <end position="122"/>
    </location>
</feature>
<keyword evidence="4 8" id="KW-0285">Flavoprotein</keyword>
<comment type="catalytic activity">
    <reaction evidence="7 8">
        <text>dihydrourocanate + A = urocanate + AH2</text>
        <dbReference type="Rhea" id="RHEA:36059"/>
        <dbReference type="ChEBI" id="CHEBI:13193"/>
        <dbReference type="ChEBI" id="CHEBI:17499"/>
        <dbReference type="ChEBI" id="CHEBI:27247"/>
        <dbReference type="ChEBI" id="CHEBI:72991"/>
        <dbReference type="EC" id="1.3.99.33"/>
    </reaction>
</comment>
<feature type="chain" id="PRO_5039759075" description="Urocanate reductase" evidence="8">
    <location>
        <begin position="21"/>
        <end position="589"/>
    </location>
</feature>
<dbReference type="RefSeq" id="WP_212937921.1">
    <property type="nucleotide sequence ID" value="NZ_BORR01000001.1"/>
</dbReference>
<dbReference type="NCBIfam" id="NF005064">
    <property type="entry name" value="PRK06481.1"/>
    <property type="match status" value="1"/>
</dbReference>
<dbReference type="InterPro" id="IPR007329">
    <property type="entry name" value="FMN-bd"/>
</dbReference>
<evidence type="ECO:0000259" key="9">
    <source>
        <dbReference type="SMART" id="SM00900"/>
    </source>
</evidence>
<feature type="signal peptide" evidence="8">
    <location>
        <begin position="1"/>
        <end position="20"/>
    </location>
</feature>
<dbReference type="Pfam" id="PF00890">
    <property type="entry name" value="FAD_binding_2"/>
    <property type="match status" value="1"/>
</dbReference>
<dbReference type="NCBIfam" id="TIGR01813">
    <property type="entry name" value="flavo_cyto_c"/>
    <property type="match status" value="1"/>
</dbReference>
<evidence type="ECO:0000256" key="1">
    <source>
        <dbReference type="ARBA" id="ARBA00008040"/>
    </source>
</evidence>
<evidence type="ECO:0000256" key="5">
    <source>
        <dbReference type="ARBA" id="ARBA00022827"/>
    </source>
</evidence>
<dbReference type="InterPro" id="IPR027477">
    <property type="entry name" value="Succ_DH/fumarate_Rdtase_cat_sf"/>
</dbReference>
<evidence type="ECO:0000256" key="2">
    <source>
        <dbReference type="ARBA" id="ARBA00013137"/>
    </source>
</evidence>
<name>A0A919XMI1_9BACL</name>
<comment type="cofactor">
    <cofactor evidence="8">
        <name>FAD</name>
        <dbReference type="ChEBI" id="CHEBI:57692"/>
    </cofactor>
    <text evidence="8">Binds 1 FAD per subunit.</text>
</comment>
<dbReference type="InterPro" id="IPR036188">
    <property type="entry name" value="FAD/NAD-bd_sf"/>
</dbReference>
<proteinExistence type="inferred from homology"/>
<keyword evidence="5 8" id="KW-0274">FAD</keyword>
<keyword evidence="6 8" id="KW-0560">Oxidoreductase</keyword>
<evidence type="ECO:0000256" key="8">
    <source>
        <dbReference type="RuleBase" id="RU366062"/>
    </source>
</evidence>
<dbReference type="Proteomes" id="UP000681162">
    <property type="component" value="Unassembled WGS sequence"/>
</dbReference>
<comment type="cofactor">
    <cofactor evidence="8">
        <name>FMN</name>
        <dbReference type="ChEBI" id="CHEBI:58210"/>
    </cofactor>
    <text evidence="8">Binds 1 or 2 FMN covalently per subunit.</text>
</comment>
<evidence type="ECO:0000256" key="7">
    <source>
        <dbReference type="ARBA" id="ARBA00049922"/>
    </source>
</evidence>
<evidence type="ECO:0000256" key="3">
    <source>
        <dbReference type="ARBA" id="ARBA00015872"/>
    </source>
</evidence>
<dbReference type="PANTHER" id="PTHR43400">
    <property type="entry name" value="FUMARATE REDUCTASE"/>
    <property type="match status" value="1"/>
</dbReference>
<dbReference type="SUPFAM" id="SSF51905">
    <property type="entry name" value="FAD/NAD(P)-binding domain"/>
    <property type="match status" value="1"/>
</dbReference>
<accession>A0A919XMI1</accession>
<dbReference type="InterPro" id="IPR050315">
    <property type="entry name" value="FAD-oxidoreductase_2"/>
</dbReference>
<keyword evidence="11" id="KW-1185">Reference proteome</keyword>
<dbReference type="InterPro" id="IPR003953">
    <property type="entry name" value="FAD-dep_OxRdtase_2_FAD-bd"/>
</dbReference>
<evidence type="ECO:0000313" key="11">
    <source>
        <dbReference type="Proteomes" id="UP000681162"/>
    </source>
</evidence>
<dbReference type="FunFam" id="3.90.700.10:FF:000007">
    <property type="entry name" value="NADH-dependent fumarate reductase"/>
    <property type="match status" value="1"/>
</dbReference>
<dbReference type="PANTHER" id="PTHR43400:SF7">
    <property type="entry name" value="FAD-DEPENDENT OXIDOREDUCTASE 2 FAD BINDING DOMAIN-CONTAINING PROTEIN"/>
    <property type="match status" value="1"/>
</dbReference>
<gene>
    <name evidence="10" type="ORF">J41TS12_03700</name>
</gene>
<dbReference type="SUPFAM" id="SSF56425">
    <property type="entry name" value="Succinate dehydrogenase/fumarate reductase flavoprotein, catalytic domain"/>
    <property type="match status" value="1"/>
</dbReference>
<protein>
    <recommendedName>
        <fullName evidence="3 8">Urocanate reductase</fullName>
        <ecNumber evidence="2 8">1.3.99.33</ecNumber>
    </recommendedName>
</protein>
<dbReference type="GO" id="GO:0033765">
    <property type="term" value="F:steroid dehydrogenase activity, acting on the CH-CH group of donors"/>
    <property type="evidence" value="ECO:0007669"/>
    <property type="project" value="UniProtKB-ARBA"/>
</dbReference>
<dbReference type="GO" id="GO:0016020">
    <property type="term" value="C:membrane"/>
    <property type="evidence" value="ECO:0007669"/>
    <property type="project" value="InterPro"/>
</dbReference>
<dbReference type="GO" id="GO:0010181">
    <property type="term" value="F:FMN binding"/>
    <property type="evidence" value="ECO:0007669"/>
    <property type="project" value="InterPro"/>
</dbReference>
<dbReference type="EMBL" id="BORR01000001">
    <property type="protein sequence ID" value="GIO35509.1"/>
    <property type="molecule type" value="Genomic_DNA"/>
</dbReference>
<dbReference type="Gene3D" id="3.90.1010.20">
    <property type="match status" value="1"/>
</dbReference>
<dbReference type="PROSITE" id="PS51257">
    <property type="entry name" value="PROKAR_LIPOPROTEIN"/>
    <property type="match status" value="1"/>
</dbReference>